<evidence type="ECO:0000256" key="1">
    <source>
        <dbReference type="ARBA" id="ARBA00001933"/>
    </source>
</evidence>
<evidence type="ECO:0000256" key="2">
    <source>
        <dbReference type="ARBA" id="ARBA00005038"/>
    </source>
</evidence>
<feature type="signal peptide" evidence="10">
    <location>
        <begin position="1"/>
        <end position="19"/>
    </location>
</feature>
<dbReference type="CDD" id="cd00614">
    <property type="entry name" value="CGS_like"/>
    <property type="match status" value="1"/>
</dbReference>
<dbReference type="InterPro" id="IPR054542">
    <property type="entry name" value="Cys_met_metab_PP"/>
</dbReference>
<keyword evidence="6" id="KW-0028">Amino-acid biosynthesis</keyword>
<comment type="caution">
    <text evidence="11">The sequence shown here is derived from an EMBL/GenBank/DDBJ whole genome shotgun (WGS) entry which is preliminary data.</text>
</comment>
<dbReference type="InterPro" id="IPR015421">
    <property type="entry name" value="PyrdxlP-dep_Trfase_major"/>
</dbReference>
<dbReference type="SUPFAM" id="SSF53383">
    <property type="entry name" value="PLP-dependent transferases"/>
    <property type="match status" value="1"/>
</dbReference>
<dbReference type="Pfam" id="PF01053">
    <property type="entry name" value="Cys_Met_Meta_PP"/>
    <property type="match status" value="1"/>
</dbReference>
<dbReference type="AlphaFoldDB" id="A0A9N8EP77"/>
<dbReference type="InterPro" id="IPR000277">
    <property type="entry name" value="Cys/Met-Metab_PyrdxlP-dep_enz"/>
</dbReference>
<dbReference type="GO" id="GO:0019343">
    <property type="term" value="P:cysteine biosynthetic process via cystathionine"/>
    <property type="evidence" value="ECO:0007669"/>
    <property type="project" value="TreeGrafter"/>
</dbReference>
<keyword evidence="10" id="KW-0732">Signal</keyword>
<dbReference type="EMBL" id="CAICTM010001324">
    <property type="protein sequence ID" value="CAB9522644.1"/>
    <property type="molecule type" value="Genomic_DNA"/>
</dbReference>
<evidence type="ECO:0000256" key="9">
    <source>
        <dbReference type="SAM" id="MobiDB-lite"/>
    </source>
</evidence>
<sequence length="529" mass="57126">MKFSSAIAFLALTVQDASAFAPASSIAPSTRATTPLFVAADLERPLAEETASNGEAAEEMDLKSLRRDPTPHAKPVSFATKCASLYSSKPGAERALAPPVYFGSTFLLDDAGHGARLHEKREAPYTDDDGFVYSRWGSPTNEAAALQIAALEGVDNDNDPRGLGSSLLFNSGMSSITASLMAVLRAGDHAIFPYTVYGGTHEFVSDFAQHWGVEVTFVDAAGKDGPANYKAAFRENTRVVYTETPANPTMRLTDLAGVAGVVDEFYGKADNVVGMHPTERKRPYVMVDGTFASPYHQKVLDIEGIDVSIHSATKFLSGHSDVLAGAVTSRSEPFLHGVAKVQKLISAPLNPMDSFLLARGLRTLDVRMQRHGENAIKVARMLEEHPLVQSVFYPGLDSHPDRELADGIFRSGRDDDMEDDDDEAPPQTYGGMISFIVAGEGEEALRRARNVCENLRVVNLAVSLGGVESLCEHPASMTHTMIPREQRVAGGLHDGLIRLSIGLERAKDLVHDLKNSLDMCDDEGCDTGF</sequence>
<dbReference type="PANTHER" id="PTHR11808">
    <property type="entry name" value="TRANS-SULFURATION ENZYME FAMILY MEMBER"/>
    <property type="match status" value="1"/>
</dbReference>
<evidence type="ECO:0000313" key="11">
    <source>
        <dbReference type="EMBL" id="CAB9522644.1"/>
    </source>
</evidence>
<evidence type="ECO:0000256" key="7">
    <source>
        <dbReference type="ARBA" id="ARBA00029853"/>
    </source>
</evidence>
<dbReference type="PROSITE" id="PS00868">
    <property type="entry name" value="CYS_MET_METAB_PP"/>
    <property type="match status" value="1"/>
</dbReference>
<dbReference type="InterPro" id="IPR015424">
    <property type="entry name" value="PyrdxlP-dep_Trfase"/>
</dbReference>
<evidence type="ECO:0000256" key="8">
    <source>
        <dbReference type="RuleBase" id="RU362118"/>
    </source>
</evidence>
<dbReference type="OrthoDB" id="3512640at2759"/>
<evidence type="ECO:0000313" key="12">
    <source>
        <dbReference type="Proteomes" id="UP001153069"/>
    </source>
</evidence>
<keyword evidence="6" id="KW-0198">Cysteine biosynthesis</keyword>
<dbReference type="PANTHER" id="PTHR11808:SF15">
    <property type="entry name" value="CYSTATHIONINE GAMMA-LYASE"/>
    <property type="match status" value="1"/>
</dbReference>
<evidence type="ECO:0000256" key="6">
    <source>
        <dbReference type="ARBA" id="ARBA00023192"/>
    </source>
</evidence>
<feature type="chain" id="PRO_5040458315" description="cystathionine gamma-lyase" evidence="10">
    <location>
        <begin position="20"/>
        <end position="529"/>
    </location>
</feature>
<keyword evidence="12" id="KW-1185">Reference proteome</keyword>
<evidence type="ECO:0000256" key="3">
    <source>
        <dbReference type="ARBA" id="ARBA00009077"/>
    </source>
</evidence>
<protein>
    <recommendedName>
        <fullName evidence="4">cystathionine gamma-lyase</fullName>
        <ecNumber evidence="4">4.4.1.1</ecNumber>
    </recommendedName>
    <alternativeName>
        <fullName evidence="7">Gamma-cystathionase</fullName>
    </alternativeName>
</protein>
<dbReference type="EC" id="4.4.1.1" evidence="4"/>
<dbReference type="GO" id="GO:0019346">
    <property type="term" value="P:transsulfuration"/>
    <property type="evidence" value="ECO:0007669"/>
    <property type="project" value="InterPro"/>
</dbReference>
<dbReference type="GO" id="GO:0005737">
    <property type="term" value="C:cytoplasm"/>
    <property type="evidence" value="ECO:0007669"/>
    <property type="project" value="TreeGrafter"/>
</dbReference>
<feature type="region of interest" description="Disordered" evidence="9">
    <location>
        <begin position="47"/>
        <end position="73"/>
    </location>
</feature>
<name>A0A9N8EP77_9STRA</name>
<proteinExistence type="inferred from homology"/>
<comment type="similarity">
    <text evidence="3 8">Belongs to the trans-sulfuration enzymes family.</text>
</comment>
<dbReference type="FunFam" id="3.40.640.10:FF:000046">
    <property type="entry name" value="Cystathionine gamma-lyase"/>
    <property type="match status" value="1"/>
</dbReference>
<comment type="pathway">
    <text evidence="2">Amino-acid biosynthesis; L-cysteine biosynthesis; L-cysteine from L-homocysteine and L-serine: step 2/2.</text>
</comment>
<reference evidence="11" key="1">
    <citation type="submission" date="2020-06" db="EMBL/GenBank/DDBJ databases">
        <authorList>
            <consortium name="Plant Systems Biology data submission"/>
        </authorList>
    </citation>
    <scope>NUCLEOTIDE SEQUENCE</scope>
    <source>
        <strain evidence="11">D6</strain>
    </source>
</reference>
<dbReference type="InterPro" id="IPR015422">
    <property type="entry name" value="PyrdxlP-dep_Trfase_small"/>
</dbReference>
<dbReference type="GO" id="GO:0004123">
    <property type="term" value="F:cystathionine gamma-lyase activity"/>
    <property type="evidence" value="ECO:0007669"/>
    <property type="project" value="TreeGrafter"/>
</dbReference>
<dbReference type="Gene3D" id="3.90.1150.10">
    <property type="entry name" value="Aspartate Aminotransferase, domain 1"/>
    <property type="match status" value="1"/>
</dbReference>
<evidence type="ECO:0000256" key="4">
    <source>
        <dbReference type="ARBA" id="ARBA00012085"/>
    </source>
</evidence>
<evidence type="ECO:0000256" key="5">
    <source>
        <dbReference type="ARBA" id="ARBA00022898"/>
    </source>
</evidence>
<keyword evidence="5 8" id="KW-0663">Pyridoxal phosphate</keyword>
<organism evidence="11 12">
    <name type="scientific">Seminavis robusta</name>
    <dbReference type="NCBI Taxonomy" id="568900"/>
    <lineage>
        <taxon>Eukaryota</taxon>
        <taxon>Sar</taxon>
        <taxon>Stramenopiles</taxon>
        <taxon>Ochrophyta</taxon>
        <taxon>Bacillariophyta</taxon>
        <taxon>Bacillariophyceae</taxon>
        <taxon>Bacillariophycidae</taxon>
        <taxon>Naviculales</taxon>
        <taxon>Naviculaceae</taxon>
        <taxon>Seminavis</taxon>
    </lineage>
</organism>
<gene>
    <name evidence="11" type="ORF">SEMRO_1326_G262990.2</name>
</gene>
<dbReference type="GO" id="GO:0030170">
    <property type="term" value="F:pyridoxal phosphate binding"/>
    <property type="evidence" value="ECO:0007669"/>
    <property type="project" value="InterPro"/>
</dbReference>
<evidence type="ECO:0000256" key="10">
    <source>
        <dbReference type="SAM" id="SignalP"/>
    </source>
</evidence>
<dbReference type="Proteomes" id="UP001153069">
    <property type="component" value="Unassembled WGS sequence"/>
</dbReference>
<comment type="cofactor">
    <cofactor evidence="1 8">
        <name>pyridoxal 5'-phosphate</name>
        <dbReference type="ChEBI" id="CHEBI:597326"/>
    </cofactor>
</comment>
<dbReference type="Gene3D" id="3.40.640.10">
    <property type="entry name" value="Type I PLP-dependent aspartate aminotransferase-like (Major domain)"/>
    <property type="match status" value="1"/>
</dbReference>
<feature type="compositionally biased region" description="Basic and acidic residues" evidence="9">
    <location>
        <begin position="60"/>
        <end position="71"/>
    </location>
</feature>
<accession>A0A9N8EP77</accession>